<dbReference type="InterPro" id="IPR013083">
    <property type="entry name" value="Znf_RING/FYVE/PHD"/>
</dbReference>
<organism evidence="7 8">
    <name type="scientific">Meganyctiphanes norvegica</name>
    <name type="common">Northern krill</name>
    <name type="synonym">Thysanopoda norvegica</name>
    <dbReference type="NCBI Taxonomy" id="48144"/>
    <lineage>
        <taxon>Eukaryota</taxon>
        <taxon>Metazoa</taxon>
        <taxon>Ecdysozoa</taxon>
        <taxon>Arthropoda</taxon>
        <taxon>Crustacea</taxon>
        <taxon>Multicrustacea</taxon>
        <taxon>Malacostraca</taxon>
        <taxon>Eumalacostraca</taxon>
        <taxon>Eucarida</taxon>
        <taxon>Euphausiacea</taxon>
        <taxon>Euphausiidae</taxon>
        <taxon>Meganyctiphanes</taxon>
    </lineage>
</organism>
<dbReference type="InterPro" id="IPR052667">
    <property type="entry name" value="E3_ubiquitin-ligase_RING"/>
</dbReference>
<gene>
    <name evidence="7" type="ORF">MNOR_LOCUS9493</name>
</gene>
<dbReference type="PANTHER" id="PTHR47156:SF10">
    <property type="entry name" value="E3 UBIQUITIN-PROTEIN LIGASE TRIM-21-RELATED"/>
    <property type="match status" value="1"/>
</dbReference>
<dbReference type="Gene3D" id="3.30.40.10">
    <property type="entry name" value="Zinc/RING finger domain, C3HC4 (zinc finger)"/>
    <property type="match status" value="1"/>
</dbReference>
<sequence>MDFLECKVCHVPYDEEDHRPRNSPCGHELCSACIKALIKDSIFECPKCRQKNKVDVPDDMPVCFGLIDVIRAFKNKSIKLANEAESIKSGATNEEVCNVHDKAISHWCSTCQLWICTECLESHSLLLGCSTSIAAKAMESIREEISKDTDVLLSVFEDKAKSVSSKIQVYTDKRKEFLEKAEECGKEVNMLCNLLEQGNLQKENVIESRKLLYKANLPNSVSDRVKDLKQRKQILRNWTVKSIGVGNDTPLGLLKTLKEGKCIYAEMLIKDEKRQAKLSQYEDRIHVHTFQKKTISDGCIYLPFDHLQKMIPDEAPLMFMEMSLGNQVKGRILIRLEKNMPNIRDYIVHIISGQKGPTMRGVRFNGYNTGNDIYANSLPFSKMQVIPDSNGKSMAKRGDIIGHFGYGYLNIIWICVAAQLKTIDYGGGRCVFGHVEKGMDVVQECYDKFSSGITVSDCGLVIEQD</sequence>
<dbReference type="PROSITE" id="PS50089">
    <property type="entry name" value="ZF_RING_2"/>
    <property type="match status" value="1"/>
</dbReference>
<dbReference type="SUPFAM" id="SSF50891">
    <property type="entry name" value="Cyclophilin-like"/>
    <property type="match status" value="1"/>
</dbReference>
<dbReference type="InterPro" id="IPR018957">
    <property type="entry name" value="Znf_C3HC4_RING-type"/>
</dbReference>
<dbReference type="InterPro" id="IPR017907">
    <property type="entry name" value="Znf_RING_CS"/>
</dbReference>
<dbReference type="PROSITE" id="PS00518">
    <property type="entry name" value="ZF_RING_1"/>
    <property type="match status" value="1"/>
</dbReference>
<dbReference type="Proteomes" id="UP001497623">
    <property type="component" value="Unassembled WGS sequence"/>
</dbReference>
<dbReference type="SUPFAM" id="SSF57845">
    <property type="entry name" value="B-box zinc-binding domain"/>
    <property type="match status" value="1"/>
</dbReference>
<dbReference type="Gene3D" id="3.30.160.60">
    <property type="entry name" value="Classic Zinc Finger"/>
    <property type="match status" value="1"/>
</dbReference>
<comment type="caution">
    <text evidence="7">The sequence shown here is derived from an EMBL/GenBank/DDBJ whole genome shotgun (WGS) entry which is preliminary data.</text>
</comment>
<feature type="domain" description="RING-type" evidence="5">
    <location>
        <begin position="6"/>
        <end position="49"/>
    </location>
</feature>
<name>A0AAV2QC43_MEGNR</name>
<accession>A0AAV2QC43</accession>
<dbReference type="SMART" id="SM00184">
    <property type="entry name" value="RING"/>
    <property type="match status" value="1"/>
</dbReference>
<evidence type="ECO:0000259" key="6">
    <source>
        <dbReference type="PROSITE" id="PS50119"/>
    </source>
</evidence>
<evidence type="ECO:0000313" key="8">
    <source>
        <dbReference type="Proteomes" id="UP001497623"/>
    </source>
</evidence>
<keyword evidence="8" id="KW-1185">Reference proteome</keyword>
<proteinExistence type="predicted"/>
<dbReference type="EMBL" id="CAXKWB010004606">
    <property type="protein sequence ID" value="CAL4074409.1"/>
    <property type="molecule type" value="Genomic_DNA"/>
</dbReference>
<dbReference type="Pfam" id="PF00643">
    <property type="entry name" value="zf-B_box"/>
    <property type="match status" value="1"/>
</dbReference>
<keyword evidence="1" id="KW-0479">Metal-binding</keyword>
<feature type="domain" description="B box-type" evidence="6">
    <location>
        <begin position="92"/>
        <end position="123"/>
    </location>
</feature>
<evidence type="ECO:0000256" key="4">
    <source>
        <dbReference type="PROSITE-ProRule" id="PRU00024"/>
    </source>
</evidence>
<dbReference type="AlphaFoldDB" id="A0AAV2QC43"/>
<keyword evidence="3" id="KW-0862">Zinc</keyword>
<dbReference type="PANTHER" id="PTHR47156">
    <property type="entry name" value="PROTEIN CBG20824"/>
    <property type="match status" value="1"/>
</dbReference>
<protein>
    <submittedName>
        <fullName evidence="7">Uncharacterized protein</fullName>
    </submittedName>
</protein>
<evidence type="ECO:0000259" key="5">
    <source>
        <dbReference type="PROSITE" id="PS50089"/>
    </source>
</evidence>
<dbReference type="GO" id="GO:0008270">
    <property type="term" value="F:zinc ion binding"/>
    <property type="evidence" value="ECO:0007669"/>
    <property type="project" value="UniProtKB-KW"/>
</dbReference>
<evidence type="ECO:0000256" key="2">
    <source>
        <dbReference type="ARBA" id="ARBA00022771"/>
    </source>
</evidence>
<evidence type="ECO:0000256" key="1">
    <source>
        <dbReference type="ARBA" id="ARBA00022723"/>
    </source>
</evidence>
<dbReference type="SUPFAM" id="SSF57850">
    <property type="entry name" value="RING/U-box"/>
    <property type="match status" value="1"/>
</dbReference>
<dbReference type="InterPro" id="IPR000315">
    <property type="entry name" value="Znf_B-box"/>
</dbReference>
<dbReference type="Pfam" id="PF00097">
    <property type="entry name" value="zf-C3HC4"/>
    <property type="match status" value="1"/>
</dbReference>
<dbReference type="InterPro" id="IPR029000">
    <property type="entry name" value="Cyclophilin-like_dom_sf"/>
</dbReference>
<evidence type="ECO:0000313" key="7">
    <source>
        <dbReference type="EMBL" id="CAL4074409.1"/>
    </source>
</evidence>
<dbReference type="InterPro" id="IPR001841">
    <property type="entry name" value="Znf_RING"/>
</dbReference>
<evidence type="ECO:0000256" key="3">
    <source>
        <dbReference type="ARBA" id="ARBA00022833"/>
    </source>
</evidence>
<reference evidence="7 8" key="1">
    <citation type="submission" date="2024-05" db="EMBL/GenBank/DDBJ databases">
        <authorList>
            <person name="Wallberg A."/>
        </authorList>
    </citation>
    <scope>NUCLEOTIDE SEQUENCE [LARGE SCALE GENOMIC DNA]</scope>
</reference>
<dbReference type="PROSITE" id="PS50119">
    <property type="entry name" value="ZF_BBOX"/>
    <property type="match status" value="1"/>
</dbReference>
<keyword evidence="2 4" id="KW-0863">Zinc-finger</keyword>